<proteinExistence type="predicted"/>
<reference evidence="1" key="1">
    <citation type="submission" date="2022-05" db="EMBL/GenBank/DDBJ databases">
        <authorList>
            <person name="Okamura Y."/>
        </authorList>
    </citation>
    <scope>NUCLEOTIDE SEQUENCE</scope>
</reference>
<evidence type="ECO:0000313" key="2">
    <source>
        <dbReference type="Proteomes" id="UP001152562"/>
    </source>
</evidence>
<organism evidence="1 2">
    <name type="scientific">Pieris brassicae</name>
    <name type="common">White butterfly</name>
    <name type="synonym">Large white butterfly</name>
    <dbReference type="NCBI Taxonomy" id="7116"/>
    <lineage>
        <taxon>Eukaryota</taxon>
        <taxon>Metazoa</taxon>
        <taxon>Ecdysozoa</taxon>
        <taxon>Arthropoda</taxon>
        <taxon>Hexapoda</taxon>
        <taxon>Insecta</taxon>
        <taxon>Pterygota</taxon>
        <taxon>Neoptera</taxon>
        <taxon>Endopterygota</taxon>
        <taxon>Lepidoptera</taxon>
        <taxon>Glossata</taxon>
        <taxon>Ditrysia</taxon>
        <taxon>Papilionoidea</taxon>
        <taxon>Pieridae</taxon>
        <taxon>Pierinae</taxon>
        <taxon>Pieris</taxon>
    </lineage>
</organism>
<dbReference type="EMBL" id="CALOZG010000034">
    <property type="protein sequence ID" value="CAH4033713.1"/>
    <property type="molecule type" value="Genomic_DNA"/>
</dbReference>
<dbReference type="Proteomes" id="UP001152562">
    <property type="component" value="Unassembled WGS sequence"/>
</dbReference>
<evidence type="ECO:0000313" key="1">
    <source>
        <dbReference type="EMBL" id="CAH4033713.1"/>
    </source>
</evidence>
<name>A0A9P0TL50_PIEBR</name>
<protein>
    <submittedName>
        <fullName evidence="1">Uncharacterized protein</fullName>
    </submittedName>
</protein>
<gene>
    <name evidence="1" type="ORF">PIBRA_LOCUS9963</name>
</gene>
<dbReference type="AlphaFoldDB" id="A0A9P0TL50"/>
<sequence length="75" mass="8463">MTNRTKHPTCCSEPDQSIPLNLRVQLAPHTLDDWSRRLHAIDLAINNKSFGMRFSKGSGSAVSLLIVMRMVKEKL</sequence>
<keyword evidence="2" id="KW-1185">Reference proteome</keyword>
<accession>A0A9P0TL50</accession>
<comment type="caution">
    <text evidence="1">The sequence shown here is derived from an EMBL/GenBank/DDBJ whole genome shotgun (WGS) entry which is preliminary data.</text>
</comment>